<dbReference type="Pfam" id="PF04122">
    <property type="entry name" value="CW_binding_2"/>
    <property type="match status" value="3"/>
</dbReference>
<comment type="caution">
    <text evidence="1">The sequence shown here is derived from an EMBL/GenBank/DDBJ whole genome shotgun (WGS) entry which is preliminary data.</text>
</comment>
<name>A0ABS4EC03_9FIRM</name>
<protein>
    <submittedName>
        <fullName evidence="1">Cell wall-binding protein</fullName>
    </submittedName>
</protein>
<evidence type="ECO:0000313" key="2">
    <source>
        <dbReference type="Proteomes" id="UP000767291"/>
    </source>
</evidence>
<dbReference type="Gene3D" id="3.40.50.12090">
    <property type="match status" value="2"/>
</dbReference>
<reference evidence="1 2" key="1">
    <citation type="submission" date="2021-03" db="EMBL/GenBank/DDBJ databases">
        <title>Genomic Encyclopedia of Type Strains, Phase IV (KMG-IV): sequencing the most valuable type-strain genomes for metagenomic binning, comparative biology and taxonomic classification.</title>
        <authorList>
            <person name="Goeker M."/>
        </authorList>
    </citation>
    <scope>NUCLEOTIDE SEQUENCE [LARGE SCALE GENOMIC DNA]</scope>
    <source>
        <strain evidence="1 2">DSM 1289</strain>
    </source>
</reference>
<organism evidence="1 2">
    <name type="scientific">Metaclostridioides mangenotii</name>
    <dbReference type="NCBI Taxonomy" id="1540"/>
    <lineage>
        <taxon>Bacteria</taxon>
        <taxon>Bacillati</taxon>
        <taxon>Bacillota</taxon>
        <taxon>Clostridia</taxon>
        <taxon>Peptostreptococcales</taxon>
        <taxon>Peptostreptococcaceae</taxon>
        <taxon>Metaclostridioides</taxon>
    </lineage>
</organism>
<dbReference type="InterPro" id="IPR032675">
    <property type="entry name" value="LRR_dom_sf"/>
</dbReference>
<evidence type="ECO:0000313" key="1">
    <source>
        <dbReference type="EMBL" id="MBP1855465.1"/>
    </source>
</evidence>
<sequence length="689" mass="77003">MRHYKRLLSLSKITKKLGTITLAFSLIIPIANTTFAYDNLEISDKILLSEAKSSNSSYEENKMLEKGNISGDEGILLKDAFDDENFKSYIKMQIIKDTNINEDKYKITSKTFADVDTLYLSNEGIKSLKGIEYFESLKTLDCSKNALGSLDLSKNKKLEKLICNDNNLKSLDLYKNDSLKYILCFSNSISKLVLPEQVVLEELNCSNNNLSKLEIPKNSNIGKLDCTYNNLTSLVLPQSDVEELHCSNNKLTNLDVSRDVHLKKLNCRFNKLDNLNLSKNTNLSEADLGTQNAEYNLIRHNSQYSINVGKNIDGNNFKSSVEVSRPIYGQYTSDGYIDLGYVIKFGDDNYALHDAKFNRIYKINDKTFKMSIVAKLKKAQKEEPEEVNTKIEYLTGKDRFDTAVKISQNAFTSANNIILVNDSSLPDALSVTPYAKVKNAPILLTQSNKLNDQTRKEIERLKAKNIYIIGGENSVNKHVKNDLESRGYTVERISGEDRYATSLTVAKELDKISSISEISVVNGEKGLADAVSIGAISAQNGMPIILTSPTDNMVNIIELVKTENIDKTYVVGGDRWFPNDIANKLPSVERISGIDRNMTNLKVINRFYKDSTLNNLYVSKNGMGNQENLIDALSVGVVASKNQSPVMLVGKSLNISQKLLISSKKFNVITQVGGEGNENAFNELKELLK</sequence>
<dbReference type="RefSeq" id="WP_209456895.1">
    <property type="nucleotide sequence ID" value="NZ_BAAACS010000011.1"/>
</dbReference>
<gene>
    <name evidence="1" type="ORF">J2Z43_001860</name>
</gene>
<dbReference type="SUPFAM" id="SSF52058">
    <property type="entry name" value="L domain-like"/>
    <property type="match status" value="1"/>
</dbReference>
<dbReference type="PANTHER" id="PTHR30032:SF8">
    <property type="entry name" value="GERMINATION-SPECIFIC N-ACETYLMURAMOYL-L-ALANINE AMIDASE"/>
    <property type="match status" value="1"/>
</dbReference>
<proteinExistence type="predicted"/>
<dbReference type="InterPro" id="IPR007253">
    <property type="entry name" value="Cell_wall-bd_2"/>
</dbReference>
<dbReference type="Gene3D" id="3.80.10.10">
    <property type="entry name" value="Ribonuclease Inhibitor"/>
    <property type="match status" value="1"/>
</dbReference>
<dbReference type="EMBL" id="JAGGJX010000003">
    <property type="protein sequence ID" value="MBP1855465.1"/>
    <property type="molecule type" value="Genomic_DNA"/>
</dbReference>
<dbReference type="InterPro" id="IPR051922">
    <property type="entry name" value="Bact_Sporulation_Assoc"/>
</dbReference>
<dbReference type="Proteomes" id="UP000767291">
    <property type="component" value="Unassembled WGS sequence"/>
</dbReference>
<dbReference type="PANTHER" id="PTHR30032">
    <property type="entry name" value="N-ACETYLMURAMOYL-L-ALANINE AMIDASE-RELATED"/>
    <property type="match status" value="1"/>
</dbReference>
<accession>A0ABS4EC03</accession>
<keyword evidence="2" id="KW-1185">Reference proteome</keyword>